<feature type="compositionally biased region" description="Basic and acidic residues" evidence="1">
    <location>
        <begin position="1"/>
        <end position="13"/>
    </location>
</feature>
<name>A0A0E9VSP9_ANGAN</name>
<sequence>MVKPADREEENLGRKRNRSKTHSGGDTRINKDNDISKVLLHVYSNTKSSGN</sequence>
<reference evidence="2" key="1">
    <citation type="submission" date="2014-11" db="EMBL/GenBank/DDBJ databases">
        <authorList>
            <person name="Amaro Gonzalez C."/>
        </authorList>
    </citation>
    <scope>NUCLEOTIDE SEQUENCE</scope>
</reference>
<feature type="compositionally biased region" description="Basic and acidic residues" evidence="1">
    <location>
        <begin position="23"/>
        <end position="35"/>
    </location>
</feature>
<protein>
    <submittedName>
        <fullName evidence="2">Uncharacterized protein</fullName>
    </submittedName>
</protein>
<reference evidence="2" key="2">
    <citation type="journal article" date="2015" name="Fish Shellfish Immunol.">
        <title>Early steps in the European eel (Anguilla anguilla)-Vibrio vulnificus interaction in the gills: Role of the RtxA13 toxin.</title>
        <authorList>
            <person name="Callol A."/>
            <person name="Pajuelo D."/>
            <person name="Ebbesson L."/>
            <person name="Teles M."/>
            <person name="MacKenzie S."/>
            <person name="Amaro C."/>
        </authorList>
    </citation>
    <scope>NUCLEOTIDE SEQUENCE</scope>
</reference>
<accession>A0A0E9VSP9</accession>
<organism evidence="2">
    <name type="scientific">Anguilla anguilla</name>
    <name type="common">European freshwater eel</name>
    <name type="synonym">Muraena anguilla</name>
    <dbReference type="NCBI Taxonomy" id="7936"/>
    <lineage>
        <taxon>Eukaryota</taxon>
        <taxon>Metazoa</taxon>
        <taxon>Chordata</taxon>
        <taxon>Craniata</taxon>
        <taxon>Vertebrata</taxon>
        <taxon>Euteleostomi</taxon>
        <taxon>Actinopterygii</taxon>
        <taxon>Neopterygii</taxon>
        <taxon>Teleostei</taxon>
        <taxon>Anguilliformes</taxon>
        <taxon>Anguillidae</taxon>
        <taxon>Anguilla</taxon>
    </lineage>
</organism>
<evidence type="ECO:0000256" key="1">
    <source>
        <dbReference type="SAM" id="MobiDB-lite"/>
    </source>
</evidence>
<dbReference type="AlphaFoldDB" id="A0A0E9VSP9"/>
<proteinExistence type="predicted"/>
<feature type="region of interest" description="Disordered" evidence="1">
    <location>
        <begin position="1"/>
        <end position="35"/>
    </location>
</feature>
<evidence type="ECO:0000313" key="2">
    <source>
        <dbReference type="EMBL" id="JAH81062.1"/>
    </source>
</evidence>
<dbReference type="EMBL" id="GBXM01027515">
    <property type="protein sequence ID" value="JAH81062.1"/>
    <property type="molecule type" value="Transcribed_RNA"/>
</dbReference>